<keyword evidence="3 5" id="KW-1133">Transmembrane helix</keyword>
<dbReference type="PANTHER" id="PTHR33514">
    <property type="entry name" value="PROTEIN ABCI12, CHLOROPLASTIC"/>
    <property type="match status" value="1"/>
</dbReference>
<dbReference type="InterPro" id="IPR003339">
    <property type="entry name" value="ABC/ECF_trnsptr_transmembrane"/>
</dbReference>
<dbReference type="AlphaFoldDB" id="A0A644TJL0"/>
<dbReference type="CDD" id="cd16914">
    <property type="entry name" value="EcfT"/>
    <property type="match status" value="1"/>
</dbReference>
<name>A0A644TJL0_9ZZZZ</name>
<evidence type="ECO:0000256" key="5">
    <source>
        <dbReference type="SAM" id="Phobius"/>
    </source>
</evidence>
<feature type="transmembrane region" description="Helical" evidence="5">
    <location>
        <begin position="95"/>
        <end position="114"/>
    </location>
</feature>
<proteinExistence type="predicted"/>
<feature type="transmembrane region" description="Helical" evidence="5">
    <location>
        <begin position="121"/>
        <end position="142"/>
    </location>
</feature>
<comment type="caution">
    <text evidence="6">The sequence shown here is derived from an EMBL/GenBank/DDBJ whole genome shotgun (WGS) entry which is preliminary data.</text>
</comment>
<comment type="subcellular location">
    <subcellularLocation>
        <location evidence="1">Membrane</location>
        <topology evidence="1">Multi-pass membrane protein</topology>
    </subcellularLocation>
</comment>
<accession>A0A644TJL0</accession>
<keyword evidence="2 5" id="KW-0812">Transmembrane</keyword>
<feature type="transmembrane region" description="Helical" evidence="5">
    <location>
        <begin position="247"/>
        <end position="269"/>
    </location>
</feature>
<dbReference type="Pfam" id="PF02361">
    <property type="entry name" value="CbiQ"/>
    <property type="match status" value="1"/>
</dbReference>
<evidence type="ECO:0000256" key="2">
    <source>
        <dbReference type="ARBA" id="ARBA00022692"/>
    </source>
</evidence>
<dbReference type="GO" id="GO:0005886">
    <property type="term" value="C:plasma membrane"/>
    <property type="evidence" value="ECO:0007669"/>
    <property type="project" value="TreeGrafter"/>
</dbReference>
<dbReference type="PANTHER" id="PTHR33514:SF13">
    <property type="entry name" value="PROTEIN ABCI12, CHLOROPLASTIC"/>
    <property type="match status" value="1"/>
</dbReference>
<sequence length="290" mass="32573">MSVRQLWEGAEGDNVIMHLDGRSKLFVLFSIAILAITIDNPRTLFLLFSGTLLLHFAARTSIYKWQVMAVLLLLGLWGSMVSQALFFAQTPRTPIFMLISPDFPILGPLTNGLFIYQEGILYGAIQGLRSSIMLSMGLLICWNSDPRQLLKALMAWHLSPQVAFMLVTALRFLPVLAAEASEVITALRLRSNSKVGRQSICRHLPYVVNPLLARCLRRAQTLALSVVSRGFFLAENRKKVVWPMKEFSSCLVLALVVLVTVGSKLAYLASEQGLYVGFLRYLYDWTKLYL</sequence>
<organism evidence="6">
    <name type="scientific">bioreactor metagenome</name>
    <dbReference type="NCBI Taxonomy" id="1076179"/>
    <lineage>
        <taxon>unclassified sequences</taxon>
        <taxon>metagenomes</taxon>
        <taxon>ecological metagenomes</taxon>
    </lineage>
</organism>
<protein>
    <submittedName>
        <fullName evidence="6">Energy-coupling factor transporter transmembrane protein EcfT</fullName>
    </submittedName>
</protein>
<reference evidence="6" key="1">
    <citation type="submission" date="2019-08" db="EMBL/GenBank/DDBJ databases">
        <authorList>
            <person name="Kucharzyk K."/>
            <person name="Murdoch R.W."/>
            <person name="Higgins S."/>
            <person name="Loffler F."/>
        </authorList>
    </citation>
    <scope>NUCLEOTIDE SEQUENCE</scope>
</reference>
<evidence type="ECO:0000313" key="6">
    <source>
        <dbReference type="EMBL" id="MPL67084.1"/>
    </source>
</evidence>
<evidence type="ECO:0000256" key="4">
    <source>
        <dbReference type="ARBA" id="ARBA00023136"/>
    </source>
</evidence>
<feature type="transmembrane region" description="Helical" evidence="5">
    <location>
        <begin position="69"/>
        <end position="89"/>
    </location>
</feature>
<dbReference type="EMBL" id="VSSQ01000035">
    <property type="protein sequence ID" value="MPL67084.1"/>
    <property type="molecule type" value="Genomic_DNA"/>
</dbReference>
<evidence type="ECO:0000256" key="1">
    <source>
        <dbReference type="ARBA" id="ARBA00004141"/>
    </source>
</evidence>
<evidence type="ECO:0000256" key="3">
    <source>
        <dbReference type="ARBA" id="ARBA00022989"/>
    </source>
</evidence>
<feature type="transmembrane region" description="Helical" evidence="5">
    <location>
        <begin position="21"/>
        <end position="38"/>
    </location>
</feature>
<keyword evidence="4 5" id="KW-0472">Membrane</keyword>
<gene>
    <name evidence="6" type="primary">ecfT_5</name>
    <name evidence="6" type="ORF">SDC9_12774</name>
</gene>